<dbReference type="AlphaFoldDB" id="A0A1F7WFA3"/>
<dbReference type="InterPro" id="IPR050194">
    <property type="entry name" value="Glycosyltransferase_grp1"/>
</dbReference>
<name>A0A1F7WFA3_9BACT</name>
<dbReference type="InterPro" id="IPR028098">
    <property type="entry name" value="Glyco_trans_4-like_N"/>
</dbReference>
<dbReference type="EMBL" id="MGFG01000010">
    <property type="protein sequence ID" value="OGM01217.1"/>
    <property type="molecule type" value="Genomic_DNA"/>
</dbReference>
<evidence type="ECO:0000313" key="3">
    <source>
        <dbReference type="EMBL" id="OGM01217.1"/>
    </source>
</evidence>
<evidence type="ECO:0000313" key="4">
    <source>
        <dbReference type="Proteomes" id="UP000176988"/>
    </source>
</evidence>
<proteinExistence type="predicted"/>
<dbReference type="Gene3D" id="3.40.50.2000">
    <property type="entry name" value="Glycogen Phosphorylase B"/>
    <property type="match status" value="2"/>
</dbReference>
<comment type="caution">
    <text evidence="3">The sequence shown here is derived from an EMBL/GenBank/DDBJ whole genome shotgun (WGS) entry which is preliminary data.</text>
</comment>
<dbReference type="PANTHER" id="PTHR45947">
    <property type="entry name" value="SULFOQUINOVOSYL TRANSFERASE SQD2"/>
    <property type="match status" value="1"/>
</dbReference>
<sequence length="408" mass="46024">MKIIFANKYFFLKGGAERYMFDLRNLLIEHRHEVVPFAMKDGRNESTGWDRWFVSSVRSDASAMSWQGLRTVGRYMYSFEAKHKFGALLRESLPDLVHIQNIYHQISPSILPVARRRGIPVVMTAHDYKLIAPNYSLFHDGQVCRHTRPDHYWEAVKHRCVRGSMVASAVCAAEMSLHRLLGLWRDNIDVVIAPSAFVAATLKDYGIDHKKIVQIPHFINVSSWQPSYEGDYALYVGRLSSEKGVETLIRAAAMVGDLPIRVVGVGSDGERLRHLANELKLRNVTFVGYQVGEQLRREYTNARFVVIPSLCHETFGLTALEAYAAGKPVIASQMGGLSEIVESGKTGQLVQSGDVIGLAEAMAKLWADPKSSERMGRSARQVAERNYSPEQHYQNIMGVYRRVLSQKI</sequence>
<dbReference type="CDD" id="cd03801">
    <property type="entry name" value="GT4_PimA-like"/>
    <property type="match status" value="1"/>
</dbReference>
<dbReference type="InterPro" id="IPR001296">
    <property type="entry name" value="Glyco_trans_1"/>
</dbReference>
<gene>
    <name evidence="3" type="ORF">A2480_01630</name>
</gene>
<dbReference type="Pfam" id="PF00534">
    <property type="entry name" value="Glycos_transf_1"/>
    <property type="match status" value="1"/>
</dbReference>
<dbReference type="SUPFAM" id="SSF53756">
    <property type="entry name" value="UDP-Glycosyltransferase/glycogen phosphorylase"/>
    <property type="match status" value="1"/>
</dbReference>
<dbReference type="PANTHER" id="PTHR45947:SF13">
    <property type="entry name" value="TRANSFERASE"/>
    <property type="match status" value="1"/>
</dbReference>
<dbReference type="STRING" id="1802424.A2480_01630"/>
<feature type="domain" description="Glycosyl transferase family 1" evidence="1">
    <location>
        <begin position="231"/>
        <end position="381"/>
    </location>
</feature>
<dbReference type="Pfam" id="PF13439">
    <property type="entry name" value="Glyco_transf_4"/>
    <property type="match status" value="1"/>
</dbReference>
<dbReference type="GO" id="GO:0016757">
    <property type="term" value="F:glycosyltransferase activity"/>
    <property type="evidence" value="ECO:0007669"/>
    <property type="project" value="InterPro"/>
</dbReference>
<reference evidence="3 4" key="1">
    <citation type="journal article" date="2016" name="Nat. Commun.">
        <title>Thousands of microbial genomes shed light on interconnected biogeochemical processes in an aquifer system.</title>
        <authorList>
            <person name="Anantharaman K."/>
            <person name="Brown C.T."/>
            <person name="Hug L.A."/>
            <person name="Sharon I."/>
            <person name="Castelle C.J."/>
            <person name="Probst A.J."/>
            <person name="Thomas B.C."/>
            <person name="Singh A."/>
            <person name="Wilkins M.J."/>
            <person name="Karaoz U."/>
            <person name="Brodie E.L."/>
            <person name="Williams K.H."/>
            <person name="Hubbard S.S."/>
            <person name="Banfield J.F."/>
        </authorList>
    </citation>
    <scope>NUCLEOTIDE SEQUENCE [LARGE SCALE GENOMIC DNA]</scope>
</reference>
<evidence type="ECO:0008006" key="5">
    <source>
        <dbReference type="Google" id="ProtNLM"/>
    </source>
</evidence>
<dbReference type="Proteomes" id="UP000176988">
    <property type="component" value="Unassembled WGS sequence"/>
</dbReference>
<protein>
    <recommendedName>
        <fullName evidence="5">Glycosyl transferase family 1</fullName>
    </recommendedName>
</protein>
<evidence type="ECO:0000259" key="1">
    <source>
        <dbReference type="Pfam" id="PF00534"/>
    </source>
</evidence>
<organism evidence="3 4">
    <name type="scientific">Candidatus Uhrbacteria bacterium RIFOXYC2_FULL_47_19</name>
    <dbReference type="NCBI Taxonomy" id="1802424"/>
    <lineage>
        <taxon>Bacteria</taxon>
        <taxon>Candidatus Uhriibacteriota</taxon>
    </lineage>
</organism>
<evidence type="ECO:0000259" key="2">
    <source>
        <dbReference type="Pfam" id="PF13439"/>
    </source>
</evidence>
<feature type="domain" description="Glycosyltransferase subfamily 4-like N-terminal" evidence="2">
    <location>
        <begin position="14"/>
        <end position="222"/>
    </location>
</feature>
<accession>A0A1F7WFA3</accession>